<evidence type="ECO:0000313" key="3">
    <source>
        <dbReference type="EMBL" id="KAL0342773.1"/>
    </source>
</evidence>
<name>A0AAW2NIG3_9LAMI</name>
<feature type="region of interest" description="Disordered" evidence="2">
    <location>
        <begin position="454"/>
        <end position="494"/>
    </location>
</feature>
<organism evidence="3">
    <name type="scientific">Sesamum calycinum</name>
    <dbReference type="NCBI Taxonomy" id="2727403"/>
    <lineage>
        <taxon>Eukaryota</taxon>
        <taxon>Viridiplantae</taxon>
        <taxon>Streptophyta</taxon>
        <taxon>Embryophyta</taxon>
        <taxon>Tracheophyta</taxon>
        <taxon>Spermatophyta</taxon>
        <taxon>Magnoliopsida</taxon>
        <taxon>eudicotyledons</taxon>
        <taxon>Gunneridae</taxon>
        <taxon>Pentapetalae</taxon>
        <taxon>asterids</taxon>
        <taxon>lamiids</taxon>
        <taxon>Lamiales</taxon>
        <taxon>Pedaliaceae</taxon>
        <taxon>Sesamum</taxon>
    </lineage>
</organism>
<protein>
    <submittedName>
        <fullName evidence="3">Uncharacterized protein</fullName>
    </submittedName>
</protein>
<dbReference type="PANTHER" id="PTHR34778:SF2">
    <property type="entry name" value="OS02G0580700 PROTEIN"/>
    <property type="match status" value="1"/>
</dbReference>
<feature type="coiled-coil region" evidence="1">
    <location>
        <begin position="44"/>
        <end position="128"/>
    </location>
</feature>
<comment type="caution">
    <text evidence="3">The sequence shown here is derived from an EMBL/GenBank/DDBJ whole genome shotgun (WGS) entry which is preliminary data.</text>
</comment>
<dbReference type="PANTHER" id="PTHR34778">
    <property type="entry name" value="OS02G0580700 PROTEIN"/>
    <property type="match status" value="1"/>
</dbReference>
<dbReference type="EMBL" id="JACGWM010000011">
    <property type="protein sequence ID" value="KAL0342773.1"/>
    <property type="molecule type" value="Genomic_DNA"/>
</dbReference>
<feature type="region of interest" description="Disordered" evidence="2">
    <location>
        <begin position="537"/>
        <end position="565"/>
    </location>
</feature>
<gene>
    <name evidence="3" type="ORF">Scaly_1939900</name>
</gene>
<proteinExistence type="predicted"/>
<dbReference type="AlphaFoldDB" id="A0AAW2NIG3"/>
<reference evidence="3" key="2">
    <citation type="journal article" date="2024" name="Plant">
        <title>Genomic evolution and insights into agronomic trait innovations of Sesamum species.</title>
        <authorList>
            <person name="Miao H."/>
            <person name="Wang L."/>
            <person name="Qu L."/>
            <person name="Liu H."/>
            <person name="Sun Y."/>
            <person name="Le M."/>
            <person name="Wang Q."/>
            <person name="Wei S."/>
            <person name="Zheng Y."/>
            <person name="Lin W."/>
            <person name="Duan Y."/>
            <person name="Cao H."/>
            <person name="Xiong S."/>
            <person name="Wang X."/>
            <person name="Wei L."/>
            <person name="Li C."/>
            <person name="Ma Q."/>
            <person name="Ju M."/>
            <person name="Zhao R."/>
            <person name="Li G."/>
            <person name="Mu C."/>
            <person name="Tian Q."/>
            <person name="Mei H."/>
            <person name="Zhang T."/>
            <person name="Gao T."/>
            <person name="Zhang H."/>
        </authorList>
    </citation>
    <scope>NUCLEOTIDE SEQUENCE</scope>
    <source>
        <strain evidence="3">KEN8</strain>
    </source>
</reference>
<reference evidence="3" key="1">
    <citation type="submission" date="2020-06" db="EMBL/GenBank/DDBJ databases">
        <authorList>
            <person name="Li T."/>
            <person name="Hu X."/>
            <person name="Zhang T."/>
            <person name="Song X."/>
            <person name="Zhang H."/>
            <person name="Dai N."/>
            <person name="Sheng W."/>
            <person name="Hou X."/>
            <person name="Wei L."/>
        </authorList>
    </citation>
    <scope>NUCLEOTIDE SEQUENCE</scope>
    <source>
        <strain evidence="3">KEN8</strain>
        <tissue evidence="3">Leaf</tissue>
    </source>
</reference>
<accession>A0AAW2NIG3</accession>
<evidence type="ECO:0000256" key="1">
    <source>
        <dbReference type="SAM" id="Coils"/>
    </source>
</evidence>
<keyword evidence="1" id="KW-0175">Coiled coil</keyword>
<evidence type="ECO:0000256" key="2">
    <source>
        <dbReference type="SAM" id="MobiDB-lite"/>
    </source>
</evidence>
<sequence length="565" mass="63813">MDDSRVLGIFNYEFQLFLYEKLTALKKAYADIILNISKEAAARVMSSDRRAARYQHELKVAKEESVRMLLRVKQMMDSKISEAEATSLNQQRKIEELEAQLEEAEDIVRDLREELEEMQTELERLKKNNLQPIYEHNNARSEEMENRICLYESSNFLHPETQDEFSVAPDTTTATLSQRNECWKCGSEIVCMCNSSIGSRELPSIILSGKEPGLYRNGCTQRIRACERNLLDKELCLSGDSDKVKNEGGEQEGGEDTCAAPASGAKALRELDKKLLADIKPSRFKSFLRKRKRATRRRKTITPLSWKQTDFFQKPNGLPELSAKHFPVSVGDGGHPSEDPSKIASILSPCNAETRTHLGHSESSGKESNLLEVSGGRILQKDEGLEEQMVPSGEESGFAENLWSSDCHMDDEKVDILPNSLNSNSSNITKVLPHQPVSKRVIKYTFQRKRKRETLSESEVNASLETEHKSGNVQSDKNLERSKPSSVMESSRDNRRLAQVARQVGESEPVTVIQCFCFCILYLCLRGSGGTERSFSSYKHNEKNADQAKEKDTHSSTVQQEKEAD</sequence>
<feature type="compositionally biased region" description="Basic and acidic residues" evidence="2">
    <location>
        <begin position="539"/>
        <end position="565"/>
    </location>
</feature>